<accession>A0A0L0J0K3</accession>
<sequence length="330" mass="34478">MSSAWIRYSAFACGLAALALSAPALAQDGGEWKPAGPVTLVLHTGPGGASDIFARTLARSLEPVIGQPLVIHNAQGAAGAKQMAVIRAAAADGLTLGVNTMSHFTAMQTNLKGTFAPEDFSWIAIFQFDPHVLMANPQSGMTSLSDLVEKAKASPDGQVTIGGFGSAGSVQHLAVSMLAKEAGFSVNWVGFNSTPEVITGLLGGYVDAAIANPGPALPFFEADRVVGLGILGHGRLESLPEVQTFAEQGFAVSPDWQQLRGLFGPPGIPEDLQEKIAAAFHKAQATEEFRNFETQSGVVSSTAGPAEYREYIKQMNEVAAETLKDAGLVQ</sequence>
<dbReference type="RefSeq" id="WP_050473058.1">
    <property type="nucleotide sequence ID" value="NZ_CP013068.1"/>
</dbReference>
<protein>
    <submittedName>
        <fullName evidence="2">Uncharacterized protein</fullName>
    </submittedName>
</protein>
<name>A0A0L0J0K3_9HYPH</name>
<organism evidence="2 3">
    <name type="scientific">Pannonibacter phragmitetus</name>
    <dbReference type="NCBI Taxonomy" id="121719"/>
    <lineage>
        <taxon>Bacteria</taxon>
        <taxon>Pseudomonadati</taxon>
        <taxon>Pseudomonadota</taxon>
        <taxon>Alphaproteobacteria</taxon>
        <taxon>Hyphomicrobiales</taxon>
        <taxon>Stappiaceae</taxon>
        <taxon>Pannonibacter</taxon>
    </lineage>
</organism>
<evidence type="ECO:0000313" key="2">
    <source>
        <dbReference type="EMBL" id="ALV27669.1"/>
    </source>
</evidence>
<gene>
    <name evidence="2" type="ORF">APZ00_11845</name>
</gene>
<dbReference type="AlphaFoldDB" id="A0A0L0J0K3"/>
<dbReference type="Gene3D" id="3.40.190.10">
    <property type="entry name" value="Periplasmic binding protein-like II"/>
    <property type="match status" value="1"/>
</dbReference>
<evidence type="ECO:0000256" key="1">
    <source>
        <dbReference type="ARBA" id="ARBA00006987"/>
    </source>
</evidence>
<reference evidence="2 3" key="1">
    <citation type="submission" date="2015-10" db="EMBL/GenBank/DDBJ databases">
        <title>The world's first case of liver abscess caused by Pannonibacter phragmitetus.</title>
        <authorList>
            <person name="Ming D."/>
            <person name="Wang M."/>
            <person name="Zhou Y."/>
            <person name="Jiang T."/>
            <person name="Hu S."/>
        </authorList>
    </citation>
    <scope>NUCLEOTIDE SEQUENCE [LARGE SCALE GENOMIC DNA]</scope>
    <source>
        <strain evidence="2 3">31801</strain>
    </source>
</reference>
<dbReference type="EMBL" id="CP013068">
    <property type="protein sequence ID" value="ALV27669.1"/>
    <property type="molecule type" value="Genomic_DNA"/>
</dbReference>
<dbReference type="InterPro" id="IPR005064">
    <property type="entry name" value="BUG"/>
</dbReference>
<keyword evidence="3" id="KW-1185">Reference proteome</keyword>
<dbReference type="Proteomes" id="UP000064921">
    <property type="component" value="Chromosome"/>
</dbReference>
<comment type="similarity">
    <text evidence="1">Belongs to the UPF0065 (bug) family.</text>
</comment>
<dbReference type="Pfam" id="PF03401">
    <property type="entry name" value="TctC"/>
    <property type="match status" value="1"/>
</dbReference>
<dbReference type="PIRSF" id="PIRSF017082">
    <property type="entry name" value="YflP"/>
    <property type="match status" value="1"/>
</dbReference>
<dbReference type="Gene3D" id="3.40.190.150">
    <property type="entry name" value="Bordetella uptake gene, domain 1"/>
    <property type="match status" value="1"/>
</dbReference>
<evidence type="ECO:0000313" key="3">
    <source>
        <dbReference type="Proteomes" id="UP000064921"/>
    </source>
</evidence>
<proteinExistence type="inferred from homology"/>
<dbReference type="CDD" id="cd07012">
    <property type="entry name" value="PBP2_Bug_TTT"/>
    <property type="match status" value="1"/>
</dbReference>
<dbReference type="KEGG" id="pphr:APZ00_11845"/>
<dbReference type="InterPro" id="IPR042100">
    <property type="entry name" value="Bug_dom1"/>
</dbReference>
<dbReference type="PANTHER" id="PTHR42928">
    <property type="entry name" value="TRICARBOXYLATE-BINDING PROTEIN"/>
    <property type="match status" value="1"/>
</dbReference>
<dbReference type="STRING" id="121719.APZ00_11845"/>
<dbReference type="SUPFAM" id="SSF53850">
    <property type="entry name" value="Periplasmic binding protein-like II"/>
    <property type="match status" value="1"/>
</dbReference>
<dbReference type="PATRIC" id="fig|121719.5.peg.4518"/>
<dbReference type="PANTHER" id="PTHR42928:SF5">
    <property type="entry name" value="BLR1237 PROTEIN"/>
    <property type="match status" value="1"/>
</dbReference>